<evidence type="ECO:0000256" key="6">
    <source>
        <dbReference type="ARBA" id="ARBA00023004"/>
    </source>
</evidence>
<organism evidence="10 11">
    <name type="scientific">Colletotrichum tanaceti</name>
    <dbReference type="NCBI Taxonomy" id="1306861"/>
    <lineage>
        <taxon>Eukaryota</taxon>
        <taxon>Fungi</taxon>
        <taxon>Dikarya</taxon>
        <taxon>Ascomycota</taxon>
        <taxon>Pezizomycotina</taxon>
        <taxon>Sordariomycetes</taxon>
        <taxon>Hypocreomycetidae</taxon>
        <taxon>Glomerellales</taxon>
        <taxon>Glomerellaceae</taxon>
        <taxon>Colletotrichum</taxon>
        <taxon>Colletotrichum destructivum species complex</taxon>
    </lineage>
</organism>
<reference evidence="10 11" key="1">
    <citation type="journal article" date="2019" name="PLoS ONE">
        <title>Comparative genome analysis indicates high evolutionary potential of pathogenicity genes in Colletotrichum tanaceti.</title>
        <authorList>
            <person name="Lelwala R.V."/>
            <person name="Korhonen P.K."/>
            <person name="Young N.D."/>
            <person name="Scott J.B."/>
            <person name="Ades P.A."/>
            <person name="Gasser R.B."/>
            <person name="Taylor P.W.J."/>
        </authorList>
    </citation>
    <scope>NUCLEOTIDE SEQUENCE [LARGE SCALE GENOMIC DNA]</scope>
    <source>
        <strain evidence="10">BRIP57314</strain>
    </source>
</reference>
<proteinExistence type="inferred from homology"/>
<comment type="caution">
    <text evidence="10">The sequence shown here is derived from an EMBL/GenBank/DDBJ whole genome shotgun (WGS) entry which is preliminary data.</text>
</comment>
<dbReference type="PANTHER" id="PTHR33577">
    <property type="entry name" value="STERIGMATOCYSTIN BIOSYNTHESIS PEROXIDASE STCC-RELATED"/>
    <property type="match status" value="1"/>
</dbReference>
<dbReference type="GO" id="GO:0004601">
    <property type="term" value="F:peroxidase activity"/>
    <property type="evidence" value="ECO:0007669"/>
    <property type="project" value="UniProtKB-KW"/>
</dbReference>
<comment type="cofactor">
    <cofactor evidence="1">
        <name>heme b</name>
        <dbReference type="ChEBI" id="CHEBI:60344"/>
    </cofactor>
</comment>
<comment type="similarity">
    <text evidence="7">Belongs to the chloroperoxidase family.</text>
</comment>
<feature type="domain" description="Heme haloperoxidase family profile" evidence="9">
    <location>
        <begin position="24"/>
        <end position="237"/>
    </location>
</feature>
<keyword evidence="4" id="KW-0479">Metal-binding</keyword>
<keyword evidence="6" id="KW-0408">Iron</keyword>
<evidence type="ECO:0000256" key="3">
    <source>
        <dbReference type="ARBA" id="ARBA00022617"/>
    </source>
</evidence>
<name>A0A4U6X8T5_9PEZI</name>
<evidence type="ECO:0000256" key="5">
    <source>
        <dbReference type="ARBA" id="ARBA00023002"/>
    </source>
</evidence>
<evidence type="ECO:0000256" key="8">
    <source>
        <dbReference type="SAM" id="SignalP"/>
    </source>
</evidence>
<dbReference type="InterPro" id="IPR000028">
    <property type="entry name" value="Chloroperoxidase"/>
</dbReference>
<feature type="chain" id="PRO_5020397714" evidence="8">
    <location>
        <begin position="20"/>
        <end position="249"/>
    </location>
</feature>
<dbReference type="AlphaFoldDB" id="A0A4U6X8T5"/>
<dbReference type="STRING" id="1306861.A0A4U6X8T5"/>
<evidence type="ECO:0000313" key="11">
    <source>
        <dbReference type="Proteomes" id="UP000310108"/>
    </source>
</evidence>
<dbReference type="EMBL" id="PJEX01000301">
    <property type="protein sequence ID" value="TKW51493.1"/>
    <property type="molecule type" value="Genomic_DNA"/>
</dbReference>
<feature type="signal peptide" evidence="8">
    <location>
        <begin position="1"/>
        <end position="19"/>
    </location>
</feature>
<evidence type="ECO:0000256" key="7">
    <source>
        <dbReference type="ARBA" id="ARBA00025795"/>
    </source>
</evidence>
<keyword evidence="3" id="KW-0349">Heme</keyword>
<keyword evidence="8" id="KW-0732">Signal</keyword>
<dbReference type="PANTHER" id="PTHR33577:SF9">
    <property type="entry name" value="PEROXIDASE STCC"/>
    <property type="match status" value="1"/>
</dbReference>
<dbReference type="OrthoDB" id="407298at2759"/>
<dbReference type="Gene3D" id="1.10.489.10">
    <property type="entry name" value="Chloroperoxidase-like"/>
    <property type="match status" value="1"/>
</dbReference>
<accession>A0A4U6X8T5</accession>
<evidence type="ECO:0000256" key="2">
    <source>
        <dbReference type="ARBA" id="ARBA00022559"/>
    </source>
</evidence>
<evidence type="ECO:0000259" key="9">
    <source>
        <dbReference type="PROSITE" id="PS51405"/>
    </source>
</evidence>
<dbReference type="Proteomes" id="UP000310108">
    <property type="component" value="Unassembled WGS sequence"/>
</dbReference>
<evidence type="ECO:0000256" key="4">
    <source>
        <dbReference type="ARBA" id="ARBA00022723"/>
    </source>
</evidence>
<keyword evidence="2 10" id="KW-0575">Peroxidase</keyword>
<keyword evidence="5" id="KW-0560">Oxidoreductase</keyword>
<gene>
    <name evidence="10" type="primary">stcC</name>
    <name evidence="10" type="ORF">CTA1_12720</name>
</gene>
<dbReference type="InterPro" id="IPR036851">
    <property type="entry name" value="Chloroperoxidase-like_sf"/>
</dbReference>
<dbReference type="GO" id="GO:0046872">
    <property type="term" value="F:metal ion binding"/>
    <property type="evidence" value="ECO:0007669"/>
    <property type="project" value="UniProtKB-KW"/>
</dbReference>
<dbReference type="SUPFAM" id="SSF47571">
    <property type="entry name" value="Cloroperoxidase"/>
    <property type="match status" value="1"/>
</dbReference>
<evidence type="ECO:0000313" key="10">
    <source>
        <dbReference type="EMBL" id="TKW51493.1"/>
    </source>
</evidence>
<dbReference type="PROSITE" id="PS51405">
    <property type="entry name" value="HEME_HALOPEROXIDASE"/>
    <property type="match status" value="1"/>
</dbReference>
<evidence type="ECO:0000256" key="1">
    <source>
        <dbReference type="ARBA" id="ARBA00001970"/>
    </source>
</evidence>
<protein>
    <submittedName>
        <fullName evidence="10">Putative sterigmatocystin biosynthesis peroxidase stcC</fullName>
    </submittedName>
</protein>
<keyword evidence="11" id="KW-1185">Reference proteome</keyword>
<sequence length="249" mass="26112">MRACTALAATVAVFAHAGATFDFAAHPWVAPGATDLRGPCPMLNTLANHGILAHDGRSISMDDLISGLGETLHFNDSLVRTLGTPAFSTSTTGDPTTFHLDDIAKPEVIEHMGSLSRADAFTGDAKSFNAAVWAETRGYLEEGAAASGKGTVDIKTMATARSKRIATARATNPAFSLTARQVTISLGESAVILGTFGQSYTAPAAPLEWLAVVFEKERMPEGWTKSETQITVEQVMSLSALINAASPSS</sequence>
<dbReference type="Pfam" id="PF01328">
    <property type="entry name" value="Peroxidase_2"/>
    <property type="match status" value="1"/>
</dbReference>